<keyword evidence="12" id="KW-0862">Zinc</keyword>
<evidence type="ECO:0000256" key="7">
    <source>
        <dbReference type="ARBA" id="ARBA00022679"/>
    </source>
</evidence>
<evidence type="ECO:0000256" key="16">
    <source>
        <dbReference type="ARBA" id="ARBA00031783"/>
    </source>
</evidence>
<evidence type="ECO:0000256" key="18">
    <source>
        <dbReference type="ARBA" id="ARBA00082369"/>
    </source>
</evidence>
<comment type="subcellular location">
    <subcellularLocation>
        <location evidence="2">Nucleus</location>
    </subcellularLocation>
</comment>
<feature type="region of interest" description="Disordered" evidence="20">
    <location>
        <begin position="101"/>
        <end position="167"/>
    </location>
</feature>
<dbReference type="GO" id="GO:0097505">
    <property type="term" value="C:Rad6-Rad18 complex"/>
    <property type="evidence" value="ECO:0007669"/>
    <property type="project" value="TreeGrafter"/>
</dbReference>
<keyword evidence="9" id="KW-0227">DNA damage</keyword>
<evidence type="ECO:0000256" key="12">
    <source>
        <dbReference type="ARBA" id="ARBA00022833"/>
    </source>
</evidence>
<keyword evidence="11" id="KW-0833">Ubl conjugation pathway</keyword>
<organism evidence="22 23">
    <name type="scientific">Pleomassaria siparia CBS 279.74</name>
    <dbReference type="NCBI Taxonomy" id="1314801"/>
    <lineage>
        <taxon>Eukaryota</taxon>
        <taxon>Fungi</taxon>
        <taxon>Dikarya</taxon>
        <taxon>Ascomycota</taxon>
        <taxon>Pezizomycotina</taxon>
        <taxon>Dothideomycetes</taxon>
        <taxon>Pleosporomycetidae</taxon>
        <taxon>Pleosporales</taxon>
        <taxon>Pleomassariaceae</taxon>
        <taxon>Pleomassaria</taxon>
    </lineage>
</organism>
<dbReference type="GO" id="GO:0008270">
    <property type="term" value="F:zinc ion binding"/>
    <property type="evidence" value="ECO:0007669"/>
    <property type="project" value="UniProtKB-KW"/>
</dbReference>
<dbReference type="GO" id="GO:0005634">
    <property type="term" value="C:nucleus"/>
    <property type="evidence" value="ECO:0007669"/>
    <property type="project" value="UniProtKB-SubCell"/>
</dbReference>
<dbReference type="GO" id="GO:0006513">
    <property type="term" value="P:protein monoubiquitination"/>
    <property type="evidence" value="ECO:0007669"/>
    <property type="project" value="InterPro"/>
</dbReference>
<evidence type="ECO:0000256" key="13">
    <source>
        <dbReference type="ARBA" id="ARBA00023125"/>
    </source>
</evidence>
<evidence type="ECO:0000256" key="10">
    <source>
        <dbReference type="ARBA" id="ARBA00022771"/>
    </source>
</evidence>
<keyword evidence="7" id="KW-0808">Transferase</keyword>
<dbReference type="Gene3D" id="3.30.40.10">
    <property type="entry name" value="Zinc/RING finger domain, C3HC4 (zinc finger)"/>
    <property type="match status" value="1"/>
</dbReference>
<gene>
    <name evidence="22" type="ORF">K504DRAFT_467989</name>
</gene>
<comment type="similarity">
    <text evidence="4">Belongs to the RAD18 family.</text>
</comment>
<evidence type="ECO:0000256" key="19">
    <source>
        <dbReference type="PROSITE-ProRule" id="PRU00175"/>
    </source>
</evidence>
<keyword evidence="23" id="KW-1185">Reference proteome</keyword>
<keyword evidence="8" id="KW-0479">Metal-binding</keyword>
<dbReference type="InterPro" id="IPR013083">
    <property type="entry name" value="Znf_RING/FYVE/PHD"/>
</dbReference>
<dbReference type="Pfam" id="PF13923">
    <property type="entry name" value="zf-C3HC4_2"/>
    <property type="match status" value="1"/>
</dbReference>
<evidence type="ECO:0000256" key="17">
    <source>
        <dbReference type="ARBA" id="ARBA00074353"/>
    </source>
</evidence>
<dbReference type="GO" id="GO:0006281">
    <property type="term" value="P:DNA repair"/>
    <property type="evidence" value="ECO:0007669"/>
    <property type="project" value="UniProtKB-KW"/>
</dbReference>
<keyword evidence="10 19" id="KW-0863">Zinc-finger</keyword>
<name>A0A6G1K7H0_9PLEO</name>
<evidence type="ECO:0000256" key="15">
    <source>
        <dbReference type="ARBA" id="ARBA00023242"/>
    </source>
</evidence>
<evidence type="ECO:0000256" key="3">
    <source>
        <dbReference type="ARBA" id="ARBA00004906"/>
    </source>
</evidence>
<dbReference type="SUPFAM" id="SSF57850">
    <property type="entry name" value="RING/U-box"/>
    <property type="match status" value="1"/>
</dbReference>
<dbReference type="GO" id="GO:0006301">
    <property type="term" value="P:DNA damage tolerance"/>
    <property type="evidence" value="ECO:0007669"/>
    <property type="project" value="InterPro"/>
</dbReference>
<dbReference type="PANTHER" id="PTHR14134">
    <property type="entry name" value="E3 UBIQUITIN-PROTEIN LIGASE RAD18"/>
    <property type="match status" value="1"/>
</dbReference>
<feature type="compositionally biased region" description="Acidic residues" evidence="20">
    <location>
        <begin position="148"/>
        <end position="165"/>
    </location>
</feature>
<evidence type="ECO:0000256" key="4">
    <source>
        <dbReference type="ARBA" id="ARBA00009506"/>
    </source>
</evidence>
<accession>A0A6G1K7H0</accession>
<dbReference type="GO" id="GO:0061630">
    <property type="term" value="F:ubiquitin protein ligase activity"/>
    <property type="evidence" value="ECO:0007669"/>
    <property type="project" value="UniProtKB-EC"/>
</dbReference>
<reference evidence="22" key="1">
    <citation type="journal article" date="2020" name="Stud. Mycol.">
        <title>101 Dothideomycetes genomes: a test case for predicting lifestyles and emergence of pathogens.</title>
        <authorList>
            <person name="Haridas S."/>
            <person name="Albert R."/>
            <person name="Binder M."/>
            <person name="Bloem J."/>
            <person name="Labutti K."/>
            <person name="Salamov A."/>
            <person name="Andreopoulos B."/>
            <person name="Baker S."/>
            <person name="Barry K."/>
            <person name="Bills G."/>
            <person name="Bluhm B."/>
            <person name="Cannon C."/>
            <person name="Castanera R."/>
            <person name="Culley D."/>
            <person name="Daum C."/>
            <person name="Ezra D."/>
            <person name="Gonzalez J."/>
            <person name="Henrissat B."/>
            <person name="Kuo A."/>
            <person name="Liang C."/>
            <person name="Lipzen A."/>
            <person name="Lutzoni F."/>
            <person name="Magnuson J."/>
            <person name="Mondo S."/>
            <person name="Nolan M."/>
            <person name="Ohm R."/>
            <person name="Pangilinan J."/>
            <person name="Park H.-J."/>
            <person name="Ramirez L."/>
            <person name="Alfaro M."/>
            <person name="Sun H."/>
            <person name="Tritt A."/>
            <person name="Yoshinaga Y."/>
            <person name="Zwiers L.-H."/>
            <person name="Turgeon B."/>
            <person name="Goodwin S."/>
            <person name="Spatafora J."/>
            <person name="Crous P."/>
            <person name="Grigoriev I."/>
        </authorList>
    </citation>
    <scope>NUCLEOTIDE SEQUENCE</scope>
    <source>
        <strain evidence="22">CBS 279.74</strain>
    </source>
</reference>
<dbReference type="Proteomes" id="UP000799428">
    <property type="component" value="Unassembled WGS sequence"/>
</dbReference>
<dbReference type="InterPro" id="IPR039577">
    <property type="entry name" value="Rad18"/>
</dbReference>
<dbReference type="PROSITE" id="PS50089">
    <property type="entry name" value="ZF_RING_2"/>
    <property type="match status" value="1"/>
</dbReference>
<keyword evidence="14" id="KW-0234">DNA repair</keyword>
<dbReference type="FunFam" id="3.30.40.10:FF:000172">
    <property type="entry name" value="E3 ubiquitin-protein ligase RAD18"/>
    <property type="match status" value="1"/>
</dbReference>
<dbReference type="AlphaFoldDB" id="A0A6G1K7H0"/>
<feature type="compositionally biased region" description="Basic residues" evidence="20">
    <location>
        <begin position="133"/>
        <end position="142"/>
    </location>
</feature>
<dbReference type="PANTHER" id="PTHR14134:SF2">
    <property type="entry name" value="E3 UBIQUITIN-PROTEIN LIGASE RAD18"/>
    <property type="match status" value="1"/>
</dbReference>
<comment type="catalytic activity">
    <reaction evidence="1">
        <text>S-ubiquitinyl-[E2 ubiquitin-conjugating enzyme]-L-cysteine + [acceptor protein]-L-lysine = [E2 ubiquitin-conjugating enzyme]-L-cysteine + N(6)-ubiquitinyl-[acceptor protein]-L-lysine.</text>
        <dbReference type="EC" id="2.3.2.27"/>
    </reaction>
</comment>
<evidence type="ECO:0000256" key="1">
    <source>
        <dbReference type="ARBA" id="ARBA00000900"/>
    </source>
</evidence>
<evidence type="ECO:0000313" key="22">
    <source>
        <dbReference type="EMBL" id="KAF2708758.1"/>
    </source>
</evidence>
<evidence type="ECO:0000313" key="23">
    <source>
        <dbReference type="Proteomes" id="UP000799428"/>
    </source>
</evidence>
<comment type="pathway">
    <text evidence="3">Protein modification; protein ubiquitination.</text>
</comment>
<keyword evidence="13" id="KW-0238">DNA-binding</keyword>
<dbReference type="InterPro" id="IPR001841">
    <property type="entry name" value="Znf_RING"/>
</dbReference>
<evidence type="ECO:0000256" key="5">
    <source>
        <dbReference type="ARBA" id="ARBA00012483"/>
    </source>
</evidence>
<dbReference type="SMART" id="SM00184">
    <property type="entry name" value="RING"/>
    <property type="match status" value="1"/>
</dbReference>
<dbReference type="PROSITE" id="PS00518">
    <property type="entry name" value="ZF_RING_1"/>
    <property type="match status" value="1"/>
</dbReference>
<dbReference type="EC" id="2.3.2.27" evidence="5"/>
<feature type="region of interest" description="Disordered" evidence="20">
    <location>
        <begin position="198"/>
        <end position="220"/>
    </location>
</feature>
<evidence type="ECO:0000256" key="9">
    <source>
        <dbReference type="ARBA" id="ARBA00022763"/>
    </source>
</evidence>
<evidence type="ECO:0000256" key="8">
    <source>
        <dbReference type="ARBA" id="ARBA00022723"/>
    </source>
</evidence>
<sequence length="220" mass="24792">MELTFEISDSTDWHTTSLPKFEPLEAALRCEVCKEFYDNPVITSCSHTFCSRCIRRCISTDGKCPTCKAASQADKLLPNFAVCEIVSRFQDARPKALELARPKDNEDSDATLDSKKRKLGDTDIEDGESVRQIRSRPTRKQSKRGDGTDDMPIEVPDSEDDGDETFEPKIEGQVRCPTCKESMLEVQMWHHLDVCPGEGVTGGRKTRSRYVRRGATSDQH</sequence>
<evidence type="ECO:0000259" key="21">
    <source>
        <dbReference type="PROSITE" id="PS50089"/>
    </source>
</evidence>
<proteinExistence type="inferred from homology"/>
<evidence type="ECO:0000256" key="2">
    <source>
        <dbReference type="ARBA" id="ARBA00004123"/>
    </source>
</evidence>
<evidence type="ECO:0000256" key="6">
    <source>
        <dbReference type="ARBA" id="ARBA00015551"/>
    </source>
</evidence>
<dbReference type="InterPro" id="IPR017907">
    <property type="entry name" value="Znf_RING_CS"/>
</dbReference>
<evidence type="ECO:0000256" key="11">
    <source>
        <dbReference type="ARBA" id="ARBA00022786"/>
    </source>
</evidence>
<keyword evidence="15" id="KW-0539">Nucleus</keyword>
<protein>
    <recommendedName>
        <fullName evidence="6">Postreplication repair E3 ubiquitin-protein ligase RAD18</fullName>
        <ecNumber evidence="5">2.3.2.27</ecNumber>
    </recommendedName>
    <alternativeName>
        <fullName evidence="17">Postreplication repair E3 ubiquitin-protein ligase rad18</fullName>
    </alternativeName>
    <alternativeName>
        <fullName evidence="16 18">RING-type E3 ubiquitin transferase RAD18</fullName>
    </alternativeName>
</protein>
<feature type="domain" description="RING-type" evidence="21">
    <location>
        <begin position="30"/>
        <end position="68"/>
    </location>
</feature>
<dbReference type="EMBL" id="MU005771">
    <property type="protein sequence ID" value="KAF2708758.1"/>
    <property type="molecule type" value="Genomic_DNA"/>
</dbReference>
<dbReference type="GO" id="GO:0003697">
    <property type="term" value="F:single-stranded DNA binding"/>
    <property type="evidence" value="ECO:0007669"/>
    <property type="project" value="InterPro"/>
</dbReference>
<evidence type="ECO:0000256" key="20">
    <source>
        <dbReference type="SAM" id="MobiDB-lite"/>
    </source>
</evidence>
<evidence type="ECO:0000256" key="14">
    <source>
        <dbReference type="ARBA" id="ARBA00023204"/>
    </source>
</evidence>
<dbReference type="OrthoDB" id="9049620at2759"/>